<evidence type="ECO:0000256" key="1">
    <source>
        <dbReference type="ARBA" id="ARBA00022460"/>
    </source>
</evidence>
<feature type="signal peptide" evidence="3">
    <location>
        <begin position="1"/>
        <end position="18"/>
    </location>
</feature>
<dbReference type="GO" id="GO:0042302">
    <property type="term" value="F:structural constituent of cuticle"/>
    <property type="evidence" value="ECO:0007669"/>
    <property type="project" value="UniProtKB-UniRule"/>
</dbReference>
<dbReference type="KEGG" id="apln:108734999"/>
<proteinExistence type="predicted"/>
<dbReference type="Proteomes" id="UP000192223">
    <property type="component" value="Unplaced"/>
</dbReference>
<dbReference type="PROSITE" id="PS51155">
    <property type="entry name" value="CHIT_BIND_RR_2"/>
    <property type="match status" value="1"/>
</dbReference>
<keyword evidence="3" id="KW-0732">Signal</keyword>
<gene>
    <name evidence="5" type="primary">LOC108734999</name>
</gene>
<reference evidence="5" key="1">
    <citation type="submission" date="2025-08" db="UniProtKB">
        <authorList>
            <consortium name="RefSeq"/>
        </authorList>
    </citation>
    <scope>IDENTIFICATION</scope>
    <source>
        <tissue evidence="5">Entire body</tissue>
    </source>
</reference>
<dbReference type="InterPro" id="IPR000618">
    <property type="entry name" value="Insect_cuticle"/>
</dbReference>
<organism evidence="4 5">
    <name type="scientific">Agrilus planipennis</name>
    <name type="common">Emerald ash borer</name>
    <name type="synonym">Agrilus marcopoli</name>
    <dbReference type="NCBI Taxonomy" id="224129"/>
    <lineage>
        <taxon>Eukaryota</taxon>
        <taxon>Metazoa</taxon>
        <taxon>Ecdysozoa</taxon>
        <taxon>Arthropoda</taxon>
        <taxon>Hexapoda</taxon>
        <taxon>Insecta</taxon>
        <taxon>Pterygota</taxon>
        <taxon>Neoptera</taxon>
        <taxon>Endopterygota</taxon>
        <taxon>Coleoptera</taxon>
        <taxon>Polyphaga</taxon>
        <taxon>Elateriformia</taxon>
        <taxon>Buprestoidea</taxon>
        <taxon>Buprestidae</taxon>
        <taxon>Agrilinae</taxon>
        <taxon>Agrilus</taxon>
    </lineage>
</organism>
<keyword evidence="1 2" id="KW-0193">Cuticle</keyword>
<dbReference type="PRINTS" id="PR00947">
    <property type="entry name" value="CUTICLE"/>
</dbReference>
<dbReference type="InterPro" id="IPR031311">
    <property type="entry name" value="CHIT_BIND_RR_consensus"/>
</dbReference>
<dbReference type="OrthoDB" id="6382835at2759"/>
<name>A0A7F5QZ46_AGRPL</name>
<evidence type="ECO:0000313" key="4">
    <source>
        <dbReference type="Proteomes" id="UP000192223"/>
    </source>
</evidence>
<dbReference type="GO" id="GO:0005615">
    <property type="term" value="C:extracellular space"/>
    <property type="evidence" value="ECO:0007669"/>
    <property type="project" value="TreeGrafter"/>
</dbReference>
<accession>A0A7F5QZ46</accession>
<dbReference type="PANTHER" id="PTHR12236:SF75">
    <property type="entry name" value="CUTICULAR PROTEIN 62BB, ISOFORM A"/>
    <property type="match status" value="1"/>
</dbReference>
<dbReference type="Pfam" id="PF00379">
    <property type="entry name" value="Chitin_bind_4"/>
    <property type="match status" value="1"/>
</dbReference>
<evidence type="ECO:0000313" key="5">
    <source>
        <dbReference type="RefSeq" id="XP_025830566.1"/>
    </source>
</evidence>
<sequence length="149" mass="16240">MLTQIFIVCAIMASSSLAYPGDIGYSVGGHEGFDGLHGSSGHDLGLTLQTAGGDHEEHAVDYFAPAHYSFNYGVADHKTGDIKHQHETREGDAVKGEYSLHEPDGTIRTVKYTADKHNGFNAHVIREGHAVHPQHISHHEVHGDDGHHY</sequence>
<dbReference type="PANTHER" id="PTHR12236">
    <property type="entry name" value="STRUCTURAL CONTITUENT OF CUTICLE"/>
    <property type="match status" value="1"/>
</dbReference>
<protein>
    <submittedName>
        <fullName evidence="5">Adult-specific cuticular protein ACP-20-like</fullName>
    </submittedName>
</protein>
<dbReference type="FunCoup" id="A0A7F5QZ46">
    <property type="interactions" value="28"/>
</dbReference>
<evidence type="ECO:0000256" key="3">
    <source>
        <dbReference type="SAM" id="SignalP"/>
    </source>
</evidence>
<dbReference type="GeneID" id="108734999"/>
<keyword evidence="4" id="KW-1185">Reference proteome</keyword>
<dbReference type="GO" id="GO:0031012">
    <property type="term" value="C:extracellular matrix"/>
    <property type="evidence" value="ECO:0007669"/>
    <property type="project" value="TreeGrafter"/>
</dbReference>
<dbReference type="InParanoid" id="A0A7F5QZ46"/>
<dbReference type="RefSeq" id="XP_025830566.1">
    <property type="nucleotide sequence ID" value="XM_025974781.1"/>
</dbReference>
<feature type="chain" id="PRO_5028961217" evidence="3">
    <location>
        <begin position="19"/>
        <end position="149"/>
    </location>
</feature>
<dbReference type="InterPro" id="IPR051217">
    <property type="entry name" value="Insect_Cuticle_Struc_Prot"/>
</dbReference>
<dbReference type="AlphaFoldDB" id="A0A7F5QZ46"/>
<evidence type="ECO:0000256" key="2">
    <source>
        <dbReference type="PROSITE-ProRule" id="PRU00497"/>
    </source>
</evidence>
<dbReference type="PROSITE" id="PS00233">
    <property type="entry name" value="CHIT_BIND_RR_1"/>
    <property type="match status" value="1"/>
</dbReference>